<reference evidence="5 6" key="1">
    <citation type="journal article" date="2019" name="Sci. Rep.">
        <title>Sulfobacillus thermotolerans: new insights into resistance and metabolic capacities of acidophilic chemolithotrophs.</title>
        <authorList>
            <person name="Panyushkina A.E."/>
            <person name="Babenko V.V."/>
            <person name="Nikitina A.S."/>
            <person name="Selezneva O.V."/>
            <person name="Tsaplina I.A."/>
            <person name="Letarova M.A."/>
            <person name="Kostryukova E.S."/>
            <person name="Letarov A.V."/>
        </authorList>
    </citation>
    <scope>NUCLEOTIDE SEQUENCE [LARGE SCALE GENOMIC DNA]</scope>
    <source>
        <strain evidence="5 6">Kr1</strain>
    </source>
</reference>
<dbReference type="Gene3D" id="3.40.50.300">
    <property type="entry name" value="P-loop containing nucleotide triphosphate hydrolases"/>
    <property type="match status" value="1"/>
</dbReference>
<evidence type="ECO:0000313" key="6">
    <source>
        <dbReference type="Proteomes" id="UP000325292"/>
    </source>
</evidence>
<feature type="domain" description="ABC transporter" evidence="4">
    <location>
        <begin position="7"/>
        <end position="254"/>
    </location>
</feature>
<dbReference type="GO" id="GO:0005524">
    <property type="term" value="F:ATP binding"/>
    <property type="evidence" value="ECO:0007669"/>
    <property type="project" value="UniProtKB-KW"/>
</dbReference>
<dbReference type="PANTHER" id="PTHR43067">
    <property type="entry name" value="OLIGOPEPTIDE/DIPEPTIDE ABC TRANSPORTER, ATPASE SUBUNIT"/>
    <property type="match status" value="1"/>
</dbReference>
<dbReference type="CDD" id="cd03257">
    <property type="entry name" value="ABC_NikE_OppD_transporters"/>
    <property type="match status" value="1"/>
</dbReference>
<dbReference type="NCBIfam" id="TIGR01727">
    <property type="entry name" value="oligo_HPY"/>
    <property type="match status" value="1"/>
</dbReference>
<dbReference type="InterPro" id="IPR017871">
    <property type="entry name" value="ABC_transporter-like_CS"/>
</dbReference>
<keyword evidence="3 5" id="KW-0067">ATP-binding</keyword>
<name>A0ABM6RPZ8_9FIRM</name>
<organism evidence="5 6">
    <name type="scientific">Sulfobacillus thermotolerans</name>
    <dbReference type="NCBI Taxonomy" id="338644"/>
    <lineage>
        <taxon>Bacteria</taxon>
        <taxon>Bacillati</taxon>
        <taxon>Bacillota</taxon>
        <taxon>Clostridia</taxon>
        <taxon>Eubacteriales</taxon>
        <taxon>Clostridiales Family XVII. Incertae Sedis</taxon>
        <taxon>Sulfobacillus</taxon>
    </lineage>
</organism>
<dbReference type="InterPro" id="IPR003439">
    <property type="entry name" value="ABC_transporter-like_ATP-bd"/>
</dbReference>
<keyword evidence="1" id="KW-0813">Transport</keyword>
<gene>
    <name evidence="5" type="ORF">BXT84_05250</name>
</gene>
<evidence type="ECO:0000256" key="1">
    <source>
        <dbReference type="ARBA" id="ARBA00022448"/>
    </source>
</evidence>
<dbReference type="EMBL" id="CP019454">
    <property type="protein sequence ID" value="AUW93432.1"/>
    <property type="molecule type" value="Genomic_DNA"/>
</dbReference>
<dbReference type="InterPro" id="IPR027417">
    <property type="entry name" value="P-loop_NTPase"/>
</dbReference>
<dbReference type="PANTHER" id="PTHR43067:SF3">
    <property type="entry name" value="MALTOSE ABC TRANSPORTER, ATP-BINDING PROTEIN"/>
    <property type="match status" value="1"/>
</dbReference>
<dbReference type="InterPro" id="IPR003593">
    <property type="entry name" value="AAA+_ATPase"/>
</dbReference>
<dbReference type="PROSITE" id="PS50893">
    <property type="entry name" value="ABC_TRANSPORTER_2"/>
    <property type="match status" value="1"/>
</dbReference>
<dbReference type="SMART" id="SM00382">
    <property type="entry name" value="AAA"/>
    <property type="match status" value="1"/>
</dbReference>
<evidence type="ECO:0000313" key="5">
    <source>
        <dbReference type="EMBL" id="AUW93432.1"/>
    </source>
</evidence>
<proteinExistence type="predicted"/>
<keyword evidence="6" id="KW-1185">Reference proteome</keyword>
<protein>
    <submittedName>
        <fullName evidence="5">Dipeptide/oligopeptide/nickel ABC transporter ATP-binding protein</fullName>
    </submittedName>
</protein>
<evidence type="ECO:0000256" key="2">
    <source>
        <dbReference type="ARBA" id="ARBA00022741"/>
    </source>
</evidence>
<dbReference type="SUPFAM" id="SSF52540">
    <property type="entry name" value="P-loop containing nucleoside triphosphate hydrolases"/>
    <property type="match status" value="1"/>
</dbReference>
<dbReference type="Pfam" id="PF00005">
    <property type="entry name" value="ABC_tran"/>
    <property type="match status" value="1"/>
</dbReference>
<dbReference type="Proteomes" id="UP000325292">
    <property type="component" value="Chromosome"/>
</dbReference>
<accession>A0ABM6RPZ8</accession>
<evidence type="ECO:0000259" key="4">
    <source>
        <dbReference type="PROSITE" id="PS50893"/>
    </source>
</evidence>
<keyword evidence="2" id="KW-0547">Nucleotide-binding</keyword>
<evidence type="ECO:0000256" key="3">
    <source>
        <dbReference type="ARBA" id="ARBA00022840"/>
    </source>
</evidence>
<dbReference type="PROSITE" id="PS00211">
    <property type="entry name" value="ABC_TRANSPORTER_1"/>
    <property type="match status" value="1"/>
</dbReference>
<dbReference type="InterPro" id="IPR013563">
    <property type="entry name" value="Oligopep_ABC_C"/>
</dbReference>
<dbReference type="Pfam" id="PF08352">
    <property type="entry name" value="oligo_HPY"/>
    <property type="match status" value="1"/>
</dbReference>
<dbReference type="RefSeq" id="WP_103375178.1">
    <property type="nucleotide sequence ID" value="NZ_CP133983.1"/>
</dbReference>
<sequence length="329" mass="36190">MTEALVVDSLHVSYITQSGLVPALRNVSLSIASNEILGLVGESGSGKSTMAQAVMRLLKPDVATVDGRILVDGQDLYQLTPEELRLTRWRKIAMVFQSSMNALNPVLSIQEHFADTMEAHIPGITRDEILKRTADLLEQVRLDPAVARSYAHELSGGMRQRVVIALSLALDPSVLIMDEPTTALDVVVQRSILDEIAALQKQRQLAVLFISHDFNLVSGLANRIAVMYAGEIMEITDRGMALEDAREHHPYTQGLMRAAPRLVGTKVSIEGIPGEPPDMTQLGPGCPFFDRCPERLPMCRTTPLPSKSGRVYIRCHAMPDPVVEKVKRP</sequence>